<proteinExistence type="inferred from homology"/>
<name>A0ABS5B221_9STRE</name>
<dbReference type="PANTHER" id="PTHR33219:SF14">
    <property type="entry name" value="PROTEIN COFACTOR ASSEMBLY OF COMPLEX C SUBUNIT B CCB3, CHLOROPLASTIC-RELATED"/>
    <property type="match status" value="1"/>
</dbReference>
<dbReference type="Pfam" id="PF02325">
    <property type="entry name" value="CCB3_YggT"/>
    <property type="match status" value="1"/>
</dbReference>
<gene>
    <name evidence="3" type="ORF">C4K46_02045</name>
</gene>
<protein>
    <recommendedName>
        <fullName evidence="5">YggT family protein</fullName>
    </recommendedName>
</protein>
<evidence type="ECO:0000256" key="1">
    <source>
        <dbReference type="ARBA" id="ARBA00010894"/>
    </source>
</evidence>
<keyword evidence="2" id="KW-1133">Transmembrane helix</keyword>
<dbReference type="Proteomes" id="UP001519296">
    <property type="component" value="Unassembled WGS sequence"/>
</dbReference>
<comment type="similarity">
    <text evidence="1">Belongs to the YggT family.</text>
</comment>
<evidence type="ECO:0000313" key="3">
    <source>
        <dbReference type="EMBL" id="MBP2622716.1"/>
    </source>
</evidence>
<dbReference type="PANTHER" id="PTHR33219">
    <property type="entry name" value="YLMG HOMOLOG PROTEIN 2, CHLOROPLASTIC"/>
    <property type="match status" value="1"/>
</dbReference>
<comment type="caution">
    <text evidence="3">The sequence shown here is derived from an EMBL/GenBank/DDBJ whole genome shotgun (WGS) entry which is preliminary data.</text>
</comment>
<dbReference type="RefSeq" id="WP_209626845.1">
    <property type="nucleotide sequence ID" value="NZ_PRDG01000001.1"/>
</dbReference>
<evidence type="ECO:0008006" key="5">
    <source>
        <dbReference type="Google" id="ProtNLM"/>
    </source>
</evidence>
<dbReference type="EMBL" id="PRDG01000001">
    <property type="protein sequence ID" value="MBP2622716.1"/>
    <property type="molecule type" value="Genomic_DNA"/>
</dbReference>
<feature type="transmembrane region" description="Helical" evidence="2">
    <location>
        <begin position="63"/>
        <end position="87"/>
    </location>
</feature>
<evidence type="ECO:0000313" key="4">
    <source>
        <dbReference type="Proteomes" id="UP001519296"/>
    </source>
</evidence>
<reference evidence="3 4" key="1">
    <citation type="submission" date="2018-02" db="EMBL/GenBank/DDBJ databases">
        <title>Draft genome sequence of Streptococcus oricebi CCUG 70868T type strain.</title>
        <authorList>
            <person name="Mendez V."/>
            <person name="Salva-Serra F."/>
            <person name="Jaen-Luchoro D."/>
            <person name="Gonzales-Siles L."/>
            <person name="Karlsson R."/>
            <person name="Engstrom-Jakobsson H."/>
            <person name="Busquets A."/>
            <person name="Gomila M."/>
            <person name="Pineiro-Iglesias B."/>
            <person name="Bennasar-Figueras A."/>
            <person name="Seeger M."/>
            <person name="Moore E."/>
        </authorList>
    </citation>
    <scope>NUCLEOTIDE SEQUENCE [LARGE SCALE GENOMIC DNA]</scope>
    <source>
        <strain evidence="3 4">CCUG 70868</strain>
    </source>
</reference>
<keyword evidence="2" id="KW-0812">Transmembrane</keyword>
<sequence length="88" mass="10420">MFFIIQLCYNLLRLYSLLFLVYALLSWFPGAYQTGFGRFVSSLTEPVLRPFRRLNLQFGGLDFTVLAVMFFLNILGEFLIRLLYLFLF</sequence>
<evidence type="ECO:0000256" key="2">
    <source>
        <dbReference type="SAM" id="Phobius"/>
    </source>
</evidence>
<feature type="transmembrane region" description="Helical" evidence="2">
    <location>
        <begin position="12"/>
        <end position="32"/>
    </location>
</feature>
<dbReference type="InterPro" id="IPR003425">
    <property type="entry name" value="CCB3/YggT"/>
</dbReference>
<keyword evidence="4" id="KW-1185">Reference proteome</keyword>
<organism evidence="3 4">
    <name type="scientific">Streptococcus oricebi</name>
    <dbReference type="NCBI Taxonomy" id="1547447"/>
    <lineage>
        <taxon>Bacteria</taxon>
        <taxon>Bacillati</taxon>
        <taxon>Bacillota</taxon>
        <taxon>Bacilli</taxon>
        <taxon>Lactobacillales</taxon>
        <taxon>Streptococcaceae</taxon>
        <taxon>Streptococcus</taxon>
    </lineage>
</organism>
<accession>A0ABS5B221</accession>
<keyword evidence="2" id="KW-0472">Membrane</keyword>